<evidence type="ECO:0000313" key="2">
    <source>
        <dbReference type="Proteomes" id="UP001165186"/>
    </source>
</evidence>
<accession>A0ACB5SP42</accession>
<sequence length="499" mass="53742">MSRERKPKEQRTPESGTSTQMTSRNASSASLLSKMSGVLAEKSANLKRSLPFLPTAAEPPKPISTLSIGAPYDVRQGAGAMSNPPRPPKPGEDHREWGAPDLVERKPIIPEVGKIAEDQTRANRMSRLGLNEQVSAQSIDKDDGASISNTAAQLSADKQPVKESIFQKMKNTFNLSRRHKRRNTTFHSAMEISTPIKDNDHQPAALQGNLRASQSAAMLTSASIVHIGRQKSPSPVEDVDLVKDTPPMRRHHFAELPPIKSGPEFTFSHMSLLGNAGKAPVSPDESRPSSESQVNIPSAATPDEITSRAGSANSAKSHGSGSGDDRPPFTKDQHIPADLSIAGHNGLHCMNPLRSHGNVLEFSEYPTVPDTTRPSATAQPVPAQVLPAQAAPGQTANAQIAAAMAPTHDTGSPAGSLHQNATLEDVANPNRASHMSISGVSPRRARAGTADSILAGRRLRNRRSKCWNNQLLRPDEMMILRPSYDFNWPMGESNNCDHD</sequence>
<dbReference type="Proteomes" id="UP001165186">
    <property type="component" value="Unassembled WGS sequence"/>
</dbReference>
<evidence type="ECO:0000313" key="1">
    <source>
        <dbReference type="EMBL" id="GME48905.1"/>
    </source>
</evidence>
<dbReference type="EMBL" id="BSXG01000148">
    <property type="protein sequence ID" value="GME48905.1"/>
    <property type="molecule type" value="Genomic_DNA"/>
</dbReference>
<protein>
    <submittedName>
        <fullName evidence="1">Proteophosphoglycan ppg4</fullName>
    </submittedName>
</protein>
<name>A0ACB5SP42_9PEZI</name>
<keyword evidence="2" id="KW-1185">Reference proteome</keyword>
<comment type="caution">
    <text evidence="1">The sequence shown here is derived from an EMBL/GenBank/DDBJ whole genome shotgun (WGS) entry which is preliminary data.</text>
</comment>
<organism evidence="1 2">
    <name type="scientific">Neofusicoccum parvum</name>
    <dbReference type="NCBI Taxonomy" id="310453"/>
    <lineage>
        <taxon>Eukaryota</taxon>
        <taxon>Fungi</taxon>
        <taxon>Dikarya</taxon>
        <taxon>Ascomycota</taxon>
        <taxon>Pezizomycotina</taxon>
        <taxon>Dothideomycetes</taxon>
        <taxon>Dothideomycetes incertae sedis</taxon>
        <taxon>Botryosphaeriales</taxon>
        <taxon>Botryosphaeriaceae</taxon>
        <taxon>Neofusicoccum</taxon>
    </lineage>
</organism>
<proteinExistence type="predicted"/>
<gene>
    <name evidence="1" type="primary">g11624</name>
    <name evidence="1" type="ORF">NpPPO83_00011624</name>
</gene>
<reference evidence="1" key="1">
    <citation type="submission" date="2024-09" db="EMBL/GenBank/DDBJ databases">
        <title>Draft Genome Sequences of Neofusicoccum parvum.</title>
        <authorList>
            <person name="Ashida A."/>
            <person name="Camagna M."/>
            <person name="Tanaka A."/>
            <person name="Takemoto D."/>
        </authorList>
    </citation>
    <scope>NUCLEOTIDE SEQUENCE</scope>
    <source>
        <strain evidence="1">PPO83</strain>
    </source>
</reference>